<reference evidence="1 2" key="1">
    <citation type="journal article" date="2010" name="Nature">
        <title>Comparative genomics reveals mobile pathogenicity chromosomes in Fusarium.</title>
        <authorList>
            <person name="Ma L.J."/>
            <person name="van der Does H.C."/>
            <person name="Borkovich K.A."/>
            <person name="Coleman J.J."/>
            <person name="Daboussi M.J."/>
            <person name="Di Pietro A."/>
            <person name="Dufresne M."/>
            <person name="Freitag M."/>
            <person name="Grabherr M."/>
            <person name="Henrissat B."/>
            <person name="Houterman P.M."/>
            <person name="Kang S."/>
            <person name="Shim W.B."/>
            <person name="Woloshuk C."/>
            <person name="Xie X."/>
            <person name="Xu J.R."/>
            <person name="Antoniw J."/>
            <person name="Baker S.E."/>
            <person name="Bluhm B.H."/>
            <person name="Breakspear A."/>
            <person name="Brown D.W."/>
            <person name="Butchko R.A."/>
            <person name="Chapman S."/>
            <person name="Coulson R."/>
            <person name="Coutinho P.M."/>
            <person name="Danchin E.G."/>
            <person name="Diener A."/>
            <person name="Gale L.R."/>
            <person name="Gardiner D.M."/>
            <person name="Goff S."/>
            <person name="Hammond-Kosack K.E."/>
            <person name="Hilburn K."/>
            <person name="Hua-Van A."/>
            <person name="Jonkers W."/>
            <person name="Kazan K."/>
            <person name="Kodira C.D."/>
            <person name="Koehrsen M."/>
            <person name="Kumar L."/>
            <person name="Lee Y.H."/>
            <person name="Li L."/>
            <person name="Manners J.M."/>
            <person name="Miranda-Saavedra D."/>
            <person name="Mukherjee M."/>
            <person name="Park G."/>
            <person name="Park J."/>
            <person name="Park S.Y."/>
            <person name="Proctor R.H."/>
            <person name="Regev A."/>
            <person name="Ruiz-Roldan M.C."/>
            <person name="Sain D."/>
            <person name="Sakthikumar S."/>
            <person name="Sykes S."/>
            <person name="Schwartz D.C."/>
            <person name="Turgeon B.G."/>
            <person name="Wapinski I."/>
            <person name="Yoder O."/>
            <person name="Young S."/>
            <person name="Zeng Q."/>
            <person name="Zhou S."/>
            <person name="Galagan J."/>
            <person name="Cuomo C.A."/>
            <person name="Kistler H.C."/>
            <person name="Rep M."/>
        </authorList>
    </citation>
    <scope>NUCLEOTIDE SEQUENCE [LARGE SCALE GENOMIC DNA]</scope>
    <source>
        <strain evidence="2">M3125 / FGSC 7600</strain>
    </source>
</reference>
<dbReference type="AlphaFoldDB" id="W7LD84"/>
<proteinExistence type="predicted"/>
<protein>
    <submittedName>
        <fullName evidence="1">Uncharacterized protein</fullName>
    </submittedName>
</protein>
<organism evidence="1 2">
    <name type="scientific">Gibberella moniliformis (strain M3125 / FGSC 7600)</name>
    <name type="common">Maize ear and stalk rot fungus</name>
    <name type="synonym">Fusarium verticillioides</name>
    <dbReference type="NCBI Taxonomy" id="334819"/>
    <lineage>
        <taxon>Eukaryota</taxon>
        <taxon>Fungi</taxon>
        <taxon>Dikarya</taxon>
        <taxon>Ascomycota</taxon>
        <taxon>Pezizomycotina</taxon>
        <taxon>Sordariomycetes</taxon>
        <taxon>Hypocreomycetidae</taxon>
        <taxon>Hypocreales</taxon>
        <taxon>Nectriaceae</taxon>
        <taxon>Fusarium</taxon>
        <taxon>Fusarium fujikuroi species complex</taxon>
    </lineage>
</organism>
<dbReference type="EMBL" id="CM000578">
    <property type="protein sequence ID" value="EWG37403.1"/>
    <property type="molecule type" value="Genomic_DNA"/>
</dbReference>
<dbReference type="VEuPathDB" id="FungiDB:FVEG_14763"/>
<dbReference type="GeneID" id="30071639"/>
<dbReference type="EMBL" id="DS022242">
    <property type="protein sequence ID" value="EWG37403.1"/>
    <property type="molecule type" value="Genomic_DNA"/>
</dbReference>
<dbReference type="Proteomes" id="UP000009096">
    <property type="component" value="Chromosome 1"/>
</dbReference>
<gene>
    <name evidence="1" type="ORF">FVEG_14763</name>
</gene>
<name>W7LD84_GIBM7</name>
<keyword evidence="2" id="KW-1185">Reference proteome</keyword>
<accession>W7LD84</accession>
<evidence type="ECO:0000313" key="1">
    <source>
        <dbReference type="EMBL" id="EWG37403.1"/>
    </source>
</evidence>
<sequence>MPGIQEGRATSKAQGCLYGNLCLVAETSLRSAVTSGKPYRAGQSRWCDRTRRDSLQSSQPLCLFEVEQRPAAPQYPSHTQYTRNANPEIGKCLETCLQVPEWPSDGRAGTRVHNGAWGLVNAPW</sequence>
<dbReference type="RefSeq" id="XP_018743594.1">
    <property type="nucleotide sequence ID" value="XM_018903750.1"/>
</dbReference>
<evidence type="ECO:0000313" key="2">
    <source>
        <dbReference type="Proteomes" id="UP000009096"/>
    </source>
</evidence>
<dbReference type="KEGG" id="fvr:FVEG_14763"/>